<dbReference type="Proteomes" id="UP000807306">
    <property type="component" value="Unassembled WGS sequence"/>
</dbReference>
<proteinExistence type="predicted"/>
<evidence type="ECO:0000313" key="1">
    <source>
        <dbReference type="EMBL" id="KAF9522202.1"/>
    </source>
</evidence>
<name>A0A9P6E478_9AGAR</name>
<protein>
    <submittedName>
        <fullName evidence="1">Uncharacterized protein</fullName>
    </submittedName>
</protein>
<comment type="caution">
    <text evidence="1">The sequence shown here is derived from an EMBL/GenBank/DDBJ whole genome shotgun (WGS) entry which is preliminary data.</text>
</comment>
<organism evidence="1 2">
    <name type="scientific">Crepidotus variabilis</name>
    <dbReference type="NCBI Taxonomy" id="179855"/>
    <lineage>
        <taxon>Eukaryota</taxon>
        <taxon>Fungi</taxon>
        <taxon>Dikarya</taxon>
        <taxon>Basidiomycota</taxon>
        <taxon>Agaricomycotina</taxon>
        <taxon>Agaricomycetes</taxon>
        <taxon>Agaricomycetidae</taxon>
        <taxon>Agaricales</taxon>
        <taxon>Agaricineae</taxon>
        <taxon>Crepidotaceae</taxon>
        <taxon>Crepidotus</taxon>
    </lineage>
</organism>
<accession>A0A9P6E478</accession>
<reference evidence="1" key="1">
    <citation type="submission" date="2020-11" db="EMBL/GenBank/DDBJ databases">
        <authorList>
            <consortium name="DOE Joint Genome Institute"/>
            <person name="Ahrendt S."/>
            <person name="Riley R."/>
            <person name="Andreopoulos W."/>
            <person name="Labutti K."/>
            <person name="Pangilinan J."/>
            <person name="Ruiz-Duenas F.J."/>
            <person name="Barrasa J.M."/>
            <person name="Sanchez-Garcia M."/>
            <person name="Camarero S."/>
            <person name="Miyauchi S."/>
            <person name="Serrano A."/>
            <person name="Linde D."/>
            <person name="Babiker R."/>
            <person name="Drula E."/>
            <person name="Ayuso-Fernandez I."/>
            <person name="Pacheco R."/>
            <person name="Padilla G."/>
            <person name="Ferreira P."/>
            <person name="Barriuso J."/>
            <person name="Kellner H."/>
            <person name="Castanera R."/>
            <person name="Alfaro M."/>
            <person name="Ramirez L."/>
            <person name="Pisabarro A.G."/>
            <person name="Kuo A."/>
            <person name="Tritt A."/>
            <person name="Lipzen A."/>
            <person name="He G."/>
            <person name="Yan M."/>
            <person name="Ng V."/>
            <person name="Cullen D."/>
            <person name="Martin F."/>
            <person name="Rosso M.-N."/>
            <person name="Henrissat B."/>
            <person name="Hibbett D."/>
            <person name="Martinez A.T."/>
            <person name="Grigoriev I.V."/>
        </authorList>
    </citation>
    <scope>NUCLEOTIDE SEQUENCE</scope>
    <source>
        <strain evidence="1">CBS 506.95</strain>
    </source>
</reference>
<gene>
    <name evidence="1" type="ORF">CPB83DRAFT_864832</name>
</gene>
<dbReference type="EMBL" id="MU157956">
    <property type="protein sequence ID" value="KAF9522202.1"/>
    <property type="molecule type" value="Genomic_DNA"/>
</dbReference>
<sequence length="63" mass="7561">MFIESQKNDDCWLCINASVIFFAGRWMITTPFQFRHHGLLHNRLERRSIHERYIVSSLNGNPR</sequence>
<keyword evidence="2" id="KW-1185">Reference proteome</keyword>
<dbReference type="AlphaFoldDB" id="A0A9P6E478"/>
<evidence type="ECO:0000313" key="2">
    <source>
        <dbReference type="Proteomes" id="UP000807306"/>
    </source>
</evidence>